<protein>
    <submittedName>
        <fullName evidence="1">Uncharacterized protein</fullName>
    </submittedName>
</protein>
<dbReference type="Proteomes" id="UP000244905">
    <property type="component" value="Unassembled WGS sequence"/>
</dbReference>
<name>A0A2V1IJG6_9BACT</name>
<evidence type="ECO:0000313" key="1">
    <source>
        <dbReference type="EMBL" id="PWB01006.1"/>
    </source>
</evidence>
<gene>
    <name evidence="1" type="ORF">C5O23_10850</name>
</gene>
<accession>A0A2V1IJG6</accession>
<sequence length="72" mass="8106">MLLTDLIVFDSLNSYVDNPLAIGGSYENKQAIRCSGWLELCVELIAFEILFQSVLNPDQRIFPVGGREMSRV</sequence>
<evidence type="ECO:0000313" key="2">
    <source>
        <dbReference type="Proteomes" id="UP000244905"/>
    </source>
</evidence>
<keyword evidence="2" id="KW-1185">Reference proteome</keyword>
<dbReference type="EMBL" id="PUEC01000027">
    <property type="protein sequence ID" value="PWB01006.1"/>
    <property type="molecule type" value="Genomic_DNA"/>
</dbReference>
<proteinExistence type="predicted"/>
<reference evidence="2" key="1">
    <citation type="submission" date="2018-02" db="EMBL/GenBank/DDBJ databases">
        <authorList>
            <person name="Clavel T."/>
            <person name="Strowig T."/>
        </authorList>
    </citation>
    <scope>NUCLEOTIDE SEQUENCE [LARGE SCALE GENOMIC DNA]</scope>
    <source>
        <strain evidence="2">DSM 103720</strain>
    </source>
</reference>
<organism evidence="1 2">
    <name type="scientific">Duncaniella muris</name>
    <dbReference type="NCBI Taxonomy" id="2094150"/>
    <lineage>
        <taxon>Bacteria</taxon>
        <taxon>Pseudomonadati</taxon>
        <taxon>Bacteroidota</taxon>
        <taxon>Bacteroidia</taxon>
        <taxon>Bacteroidales</taxon>
        <taxon>Muribaculaceae</taxon>
        <taxon>Duncaniella</taxon>
    </lineage>
</organism>
<dbReference type="AlphaFoldDB" id="A0A2V1IJG6"/>
<comment type="caution">
    <text evidence="1">The sequence shown here is derived from an EMBL/GenBank/DDBJ whole genome shotgun (WGS) entry which is preliminary data.</text>
</comment>